<dbReference type="AlphaFoldDB" id="A0A0D2VLJ2"/>
<protein>
    <submittedName>
        <fullName evidence="2">Uncharacterized protein</fullName>
    </submittedName>
</protein>
<gene>
    <name evidence="2" type="ORF">CAOG_009511</name>
</gene>
<keyword evidence="3" id="KW-1185">Reference proteome</keyword>
<sequence length="123" mass="13676">MRRLPSGCMGGRRKCPGSCTRRHQTARTGGCRVEPALPRKGRGRWDAGPRLVDGRGPFWDGRSVERRHLKARAARDPTVLAPKQRRRARGCTARLHARARLKPSGECAQTARAQPTRADGRFA</sequence>
<accession>A0A0D2VLJ2</accession>
<evidence type="ECO:0000256" key="1">
    <source>
        <dbReference type="SAM" id="MobiDB-lite"/>
    </source>
</evidence>
<proteinExistence type="predicted"/>
<dbReference type="InParanoid" id="A0A0D2VLJ2"/>
<feature type="compositionally biased region" description="Basic residues" evidence="1">
    <location>
        <begin position="11"/>
        <end position="25"/>
    </location>
</feature>
<reference evidence="3" key="1">
    <citation type="submission" date="2011-02" db="EMBL/GenBank/DDBJ databases">
        <title>The Genome Sequence of Capsaspora owczarzaki ATCC 30864.</title>
        <authorList>
            <person name="Russ C."/>
            <person name="Cuomo C."/>
            <person name="Burger G."/>
            <person name="Gray M.W."/>
            <person name="Holland P.W.H."/>
            <person name="King N."/>
            <person name="Lang F.B.F."/>
            <person name="Roger A.J."/>
            <person name="Ruiz-Trillo I."/>
            <person name="Young S.K."/>
            <person name="Zeng Q."/>
            <person name="Gargeya S."/>
            <person name="Alvarado L."/>
            <person name="Berlin A."/>
            <person name="Chapman S.B."/>
            <person name="Chen Z."/>
            <person name="Freedman E."/>
            <person name="Gellesch M."/>
            <person name="Goldberg J."/>
            <person name="Griggs A."/>
            <person name="Gujja S."/>
            <person name="Heilman E."/>
            <person name="Heiman D."/>
            <person name="Howarth C."/>
            <person name="Mehta T."/>
            <person name="Neiman D."/>
            <person name="Pearson M."/>
            <person name="Roberts A."/>
            <person name="Saif S."/>
            <person name="Shea T."/>
            <person name="Shenoy N."/>
            <person name="Sisk P."/>
            <person name="Stolte C."/>
            <person name="Sykes S."/>
            <person name="White J."/>
            <person name="Yandava C."/>
            <person name="Haas B."/>
            <person name="Nusbaum C."/>
            <person name="Birren B."/>
        </authorList>
    </citation>
    <scope>NUCLEOTIDE SEQUENCE</scope>
    <source>
        <strain evidence="3">ATCC 30864</strain>
    </source>
</reference>
<dbReference type="EMBL" id="KE346362">
    <property type="protein sequence ID" value="KJE90987.1"/>
    <property type="molecule type" value="Genomic_DNA"/>
</dbReference>
<evidence type="ECO:0000313" key="3">
    <source>
        <dbReference type="Proteomes" id="UP000008743"/>
    </source>
</evidence>
<evidence type="ECO:0000313" key="2">
    <source>
        <dbReference type="EMBL" id="KJE90987.1"/>
    </source>
</evidence>
<feature type="region of interest" description="Disordered" evidence="1">
    <location>
        <begin position="101"/>
        <end position="123"/>
    </location>
</feature>
<dbReference type="Proteomes" id="UP000008743">
    <property type="component" value="Unassembled WGS sequence"/>
</dbReference>
<name>A0A0D2VLJ2_CAPO3</name>
<organism evidence="2 3">
    <name type="scientific">Capsaspora owczarzaki (strain ATCC 30864)</name>
    <dbReference type="NCBI Taxonomy" id="595528"/>
    <lineage>
        <taxon>Eukaryota</taxon>
        <taxon>Filasterea</taxon>
        <taxon>Capsaspora</taxon>
    </lineage>
</organism>
<feature type="region of interest" description="Disordered" evidence="1">
    <location>
        <begin position="1"/>
        <end position="60"/>
    </location>
</feature>